<accession>A0AAN9MWD1</accession>
<name>A0AAN9MWD1_CANGL</name>
<sequence length="78" mass="8634">MGGSHHASFILLTGCCWAFPTIAEAEGIHKLSIGNWDMVLVMMGLNIGWLRTHGELNRGEEGYIRMQRDVNANHGLVV</sequence>
<reference evidence="2 3" key="1">
    <citation type="submission" date="2024-01" db="EMBL/GenBank/DDBJ databases">
        <title>The genomes of 5 underutilized Papilionoideae crops provide insights into root nodulation and disease resistanc.</title>
        <authorList>
            <person name="Jiang F."/>
        </authorList>
    </citation>
    <scope>NUCLEOTIDE SEQUENCE [LARGE SCALE GENOMIC DNA]</scope>
    <source>
        <strain evidence="2">LVBAO_FW01</strain>
        <tissue evidence="2">Leaves</tissue>
    </source>
</reference>
<dbReference type="AlphaFoldDB" id="A0AAN9MWD1"/>
<feature type="signal peptide" evidence="1">
    <location>
        <begin position="1"/>
        <end position="25"/>
    </location>
</feature>
<evidence type="ECO:0000313" key="3">
    <source>
        <dbReference type="Proteomes" id="UP001367508"/>
    </source>
</evidence>
<dbReference type="Proteomes" id="UP001367508">
    <property type="component" value="Unassembled WGS sequence"/>
</dbReference>
<feature type="chain" id="PRO_5043034388" evidence="1">
    <location>
        <begin position="26"/>
        <end position="78"/>
    </location>
</feature>
<protein>
    <submittedName>
        <fullName evidence="2">Uncharacterized protein</fullName>
    </submittedName>
</protein>
<gene>
    <name evidence="2" type="ORF">VNO77_04354</name>
</gene>
<proteinExistence type="predicted"/>
<dbReference type="EMBL" id="JAYMYQ010000001">
    <property type="protein sequence ID" value="KAK7362245.1"/>
    <property type="molecule type" value="Genomic_DNA"/>
</dbReference>
<keyword evidence="3" id="KW-1185">Reference proteome</keyword>
<comment type="caution">
    <text evidence="2">The sequence shown here is derived from an EMBL/GenBank/DDBJ whole genome shotgun (WGS) entry which is preliminary data.</text>
</comment>
<evidence type="ECO:0000313" key="2">
    <source>
        <dbReference type="EMBL" id="KAK7362245.1"/>
    </source>
</evidence>
<keyword evidence="1" id="KW-0732">Signal</keyword>
<evidence type="ECO:0000256" key="1">
    <source>
        <dbReference type="SAM" id="SignalP"/>
    </source>
</evidence>
<organism evidence="2 3">
    <name type="scientific">Canavalia gladiata</name>
    <name type="common">Sword bean</name>
    <name type="synonym">Dolichos gladiatus</name>
    <dbReference type="NCBI Taxonomy" id="3824"/>
    <lineage>
        <taxon>Eukaryota</taxon>
        <taxon>Viridiplantae</taxon>
        <taxon>Streptophyta</taxon>
        <taxon>Embryophyta</taxon>
        <taxon>Tracheophyta</taxon>
        <taxon>Spermatophyta</taxon>
        <taxon>Magnoliopsida</taxon>
        <taxon>eudicotyledons</taxon>
        <taxon>Gunneridae</taxon>
        <taxon>Pentapetalae</taxon>
        <taxon>rosids</taxon>
        <taxon>fabids</taxon>
        <taxon>Fabales</taxon>
        <taxon>Fabaceae</taxon>
        <taxon>Papilionoideae</taxon>
        <taxon>50 kb inversion clade</taxon>
        <taxon>NPAAA clade</taxon>
        <taxon>indigoferoid/millettioid clade</taxon>
        <taxon>Phaseoleae</taxon>
        <taxon>Canavalia</taxon>
    </lineage>
</organism>